<reference evidence="5" key="1">
    <citation type="submission" date="2020-09" db="EMBL/GenBank/DDBJ databases">
        <title>Genome-Enabled Discovery of Anthraquinone Biosynthesis in Senna tora.</title>
        <authorList>
            <person name="Kang S.-H."/>
            <person name="Pandey R.P."/>
            <person name="Lee C.-M."/>
            <person name="Sim J.-S."/>
            <person name="Jeong J.-T."/>
            <person name="Choi B.-S."/>
            <person name="Jung M."/>
            <person name="Ginzburg D."/>
            <person name="Zhao K."/>
            <person name="Won S.Y."/>
            <person name="Oh T.-J."/>
            <person name="Yu Y."/>
            <person name="Kim N.-H."/>
            <person name="Lee O.R."/>
            <person name="Lee T.-H."/>
            <person name="Bashyal P."/>
            <person name="Kim T.-S."/>
            <person name="Lee W.-H."/>
            <person name="Kawkins C."/>
            <person name="Kim C.-K."/>
            <person name="Kim J.S."/>
            <person name="Ahn B.O."/>
            <person name="Rhee S.Y."/>
            <person name="Sohng J.K."/>
        </authorList>
    </citation>
    <scope>NUCLEOTIDE SEQUENCE</scope>
    <source>
        <tissue evidence="5">Leaf</tissue>
    </source>
</reference>
<dbReference type="EMBL" id="JAAIUW010000004">
    <property type="protein sequence ID" value="KAF7836226.1"/>
    <property type="molecule type" value="Genomic_DNA"/>
</dbReference>
<sequence>MPPSVGHCDDEEEKLGLEDDFHHEELLQSLPKCKGWVKPHFYFFQNFWSSQNIVKATISFQKNFQAKDTDIFLTSLPKTGTTWLKALIFAIAKRNRFNPSQNDHPLLNYNSHTLVPFFEFDIYGDNPNDFDFSTLLEPRIFGTHIPFPSLSHSIHNSNCKIIYISRNPFDAFISLWHFSNNILSSRSLPTLTLEEAFERYCEGMHPYGPFWSHQLGYWKASKDTPNKALFLKYEELKANTKFELKKMAQFLDCPFSEEEESGGVIDSIIELCSFKKMKELEINKNGKALENVENKHYFRKGETGDWVNYFSPDHCEEEEEKLRLEDLLQSLPKEKGWLGQYMYLYQQFWCRSPLIQPTINFQKHFQAKHSDIVIATLSKSGTTWLKALAFATVKRGRFILTSQQSDSHPLLSSNPHTLVPFFELHSNAMSDLSTLPEPRMFSTHIPFPSLSHSVHNSNCKIVYMCRNPFDTFISYWHFSNNVMSSQSLPTITLEEAFAGYCEGIHSYGPFWSQILGY</sequence>
<organism evidence="5 6">
    <name type="scientific">Senna tora</name>
    <dbReference type="NCBI Taxonomy" id="362788"/>
    <lineage>
        <taxon>Eukaryota</taxon>
        <taxon>Viridiplantae</taxon>
        <taxon>Streptophyta</taxon>
        <taxon>Embryophyta</taxon>
        <taxon>Tracheophyta</taxon>
        <taxon>Spermatophyta</taxon>
        <taxon>Magnoliopsida</taxon>
        <taxon>eudicotyledons</taxon>
        <taxon>Gunneridae</taxon>
        <taxon>Pentapetalae</taxon>
        <taxon>rosids</taxon>
        <taxon>fabids</taxon>
        <taxon>Fabales</taxon>
        <taxon>Fabaceae</taxon>
        <taxon>Caesalpinioideae</taxon>
        <taxon>Cassia clade</taxon>
        <taxon>Senna</taxon>
    </lineage>
</organism>
<dbReference type="EC" id="2.8.2.-" evidence="3"/>
<protein>
    <recommendedName>
        <fullName evidence="3">Sulfotransferase</fullName>
        <ecNumber evidence="3">2.8.2.-</ecNumber>
    </recommendedName>
</protein>
<dbReference type="Proteomes" id="UP000634136">
    <property type="component" value="Unassembled WGS sequence"/>
</dbReference>
<dbReference type="SUPFAM" id="SSF52540">
    <property type="entry name" value="P-loop containing nucleoside triphosphate hydrolases"/>
    <property type="match status" value="2"/>
</dbReference>
<evidence type="ECO:0000313" key="6">
    <source>
        <dbReference type="Proteomes" id="UP000634136"/>
    </source>
</evidence>
<dbReference type="Gene3D" id="3.40.50.300">
    <property type="entry name" value="P-loop containing nucleotide triphosphate hydrolases"/>
    <property type="match status" value="2"/>
</dbReference>
<dbReference type="InterPro" id="IPR027417">
    <property type="entry name" value="P-loop_NTPase"/>
</dbReference>
<comment type="similarity">
    <text evidence="1 3">Belongs to the sulfotransferase 1 family.</text>
</comment>
<comment type="caution">
    <text evidence="5">The sequence shown here is derived from an EMBL/GenBank/DDBJ whole genome shotgun (WGS) entry which is preliminary data.</text>
</comment>
<evidence type="ECO:0000256" key="3">
    <source>
        <dbReference type="RuleBase" id="RU361155"/>
    </source>
</evidence>
<dbReference type="Pfam" id="PF00685">
    <property type="entry name" value="Sulfotransfer_1"/>
    <property type="match status" value="2"/>
</dbReference>
<feature type="domain" description="Sulfotransferase" evidence="4">
    <location>
        <begin position="370"/>
        <end position="517"/>
    </location>
</feature>
<name>A0A834X138_9FABA</name>
<proteinExistence type="inferred from homology"/>
<evidence type="ECO:0000256" key="1">
    <source>
        <dbReference type="ARBA" id="ARBA00005771"/>
    </source>
</evidence>
<feature type="domain" description="Sulfotransferase" evidence="4">
    <location>
        <begin position="68"/>
        <end position="317"/>
    </location>
</feature>
<accession>A0A834X138</accession>
<dbReference type="AlphaFoldDB" id="A0A834X138"/>
<dbReference type="InterPro" id="IPR000863">
    <property type="entry name" value="Sulfotransferase_dom"/>
</dbReference>
<evidence type="ECO:0000313" key="5">
    <source>
        <dbReference type="EMBL" id="KAF7836226.1"/>
    </source>
</evidence>
<dbReference type="PANTHER" id="PTHR11783">
    <property type="entry name" value="SULFOTRANSFERASE SULT"/>
    <property type="match status" value="1"/>
</dbReference>
<keyword evidence="2 3" id="KW-0808">Transferase</keyword>
<dbReference type="OrthoDB" id="205623at2759"/>
<evidence type="ECO:0000259" key="4">
    <source>
        <dbReference type="Pfam" id="PF00685"/>
    </source>
</evidence>
<evidence type="ECO:0000256" key="2">
    <source>
        <dbReference type="ARBA" id="ARBA00022679"/>
    </source>
</evidence>
<dbReference type="GO" id="GO:0008146">
    <property type="term" value="F:sulfotransferase activity"/>
    <property type="evidence" value="ECO:0007669"/>
    <property type="project" value="InterPro"/>
</dbReference>
<keyword evidence="6" id="KW-1185">Reference proteome</keyword>
<gene>
    <name evidence="5" type="ORF">G2W53_011085</name>
</gene>